<dbReference type="InterPro" id="IPR013709">
    <property type="entry name" value="2-isopropylmalate_synth_dimer"/>
</dbReference>
<gene>
    <name evidence="24" type="ORF">PAN0_028c6184</name>
</gene>
<evidence type="ECO:0000259" key="23">
    <source>
        <dbReference type="PROSITE" id="PS50991"/>
    </source>
</evidence>
<keyword evidence="25" id="KW-1185">Reference proteome</keyword>
<evidence type="ECO:0000256" key="13">
    <source>
        <dbReference type="ARBA" id="ARBA00022430"/>
    </source>
</evidence>
<name>A0A081CMQ8_PSEA2</name>
<evidence type="ECO:0000256" key="20">
    <source>
        <dbReference type="ARBA" id="ARBA00029734"/>
    </source>
</evidence>
<dbReference type="GO" id="GO:0046872">
    <property type="term" value="F:metal ion binding"/>
    <property type="evidence" value="ECO:0007669"/>
    <property type="project" value="UniProtKB-KW"/>
</dbReference>
<dbReference type="InterPro" id="IPR013785">
    <property type="entry name" value="Aldolase_TIM"/>
</dbReference>
<comment type="catalytic activity">
    <reaction evidence="2">
        <text>aldehydo-D-ribose 5-phosphate = D-ribulose 5-phosphate</text>
        <dbReference type="Rhea" id="RHEA:14657"/>
        <dbReference type="ChEBI" id="CHEBI:58121"/>
        <dbReference type="ChEBI" id="CHEBI:58273"/>
        <dbReference type="EC" id="5.3.1.6"/>
    </reaction>
</comment>
<evidence type="ECO:0000313" key="25">
    <source>
        <dbReference type="Proteomes" id="UP000053758"/>
    </source>
</evidence>
<dbReference type="SUPFAM" id="SSF89000">
    <property type="entry name" value="post-HMGL domain-like"/>
    <property type="match status" value="1"/>
</dbReference>
<protein>
    <recommendedName>
        <fullName evidence="12">Ribose-5-phosphate isomerase</fullName>
        <ecNumber evidence="11">2.3.3.13</ecNumber>
        <ecNumber evidence="10">5.3.1.6</ecNumber>
    </recommendedName>
    <alternativeName>
        <fullName evidence="21">D-ribose-5-phosphate ketol-isomerase</fullName>
    </alternativeName>
    <alternativeName>
        <fullName evidence="20">Phosphoriboisomerase</fullName>
    </alternativeName>
</protein>
<evidence type="ECO:0000256" key="14">
    <source>
        <dbReference type="ARBA" id="ARBA00022605"/>
    </source>
</evidence>
<dbReference type="PROSITE" id="PS00815">
    <property type="entry name" value="AIPM_HOMOCIT_SYNTH_1"/>
    <property type="match status" value="1"/>
</dbReference>
<evidence type="ECO:0000256" key="1">
    <source>
        <dbReference type="ARBA" id="ARBA00000064"/>
    </source>
</evidence>
<evidence type="ECO:0000256" key="6">
    <source>
        <dbReference type="ARBA" id="ARBA00004988"/>
    </source>
</evidence>
<evidence type="ECO:0000313" key="24">
    <source>
        <dbReference type="EMBL" id="GAK67954.1"/>
    </source>
</evidence>
<evidence type="ECO:0000256" key="9">
    <source>
        <dbReference type="ARBA" id="ARBA00011738"/>
    </source>
</evidence>
<dbReference type="InterPro" id="IPR005668">
    <property type="entry name" value="IPM_Synthase"/>
</dbReference>
<evidence type="ECO:0000256" key="7">
    <source>
        <dbReference type="ARBA" id="ARBA00008088"/>
    </source>
</evidence>
<dbReference type="AlphaFoldDB" id="A0A081CMQ8"/>
<dbReference type="GO" id="GO:0009052">
    <property type="term" value="P:pentose-phosphate shunt, non-oxidative branch"/>
    <property type="evidence" value="ECO:0007669"/>
    <property type="project" value="InterPro"/>
</dbReference>
<dbReference type="Pfam" id="PF08502">
    <property type="entry name" value="LeuA_dimer"/>
    <property type="match status" value="2"/>
</dbReference>
<dbReference type="UniPathway" id="UPA00115">
    <property type="reaction ID" value="UER00412"/>
</dbReference>
<dbReference type="InterPro" id="IPR000891">
    <property type="entry name" value="PYR_CT"/>
</dbReference>
<dbReference type="GO" id="GO:0005739">
    <property type="term" value="C:mitochondrion"/>
    <property type="evidence" value="ECO:0007669"/>
    <property type="project" value="UniProtKB-SubCell"/>
</dbReference>
<comment type="similarity">
    <text evidence="7">Belongs to the ribose 5-phosphate isomerase family.</text>
</comment>
<evidence type="ECO:0000256" key="21">
    <source>
        <dbReference type="ARBA" id="ARBA00032273"/>
    </source>
</evidence>
<comment type="similarity">
    <text evidence="8">Belongs to the alpha-IPM synthase/homocitrate synthase family. LeuA type 2 subfamily.</text>
</comment>
<evidence type="ECO:0000256" key="18">
    <source>
        <dbReference type="ARBA" id="ARBA00023235"/>
    </source>
</evidence>
<proteinExistence type="inferred from homology"/>
<evidence type="ECO:0000256" key="22">
    <source>
        <dbReference type="SAM" id="MobiDB-lite"/>
    </source>
</evidence>
<evidence type="ECO:0000256" key="15">
    <source>
        <dbReference type="ARBA" id="ARBA00022679"/>
    </source>
</evidence>
<evidence type="ECO:0000256" key="2">
    <source>
        <dbReference type="ARBA" id="ARBA00001713"/>
    </source>
</evidence>
<dbReference type="GO" id="GO:0004751">
    <property type="term" value="F:ribose-5-phosphate isomerase activity"/>
    <property type="evidence" value="ECO:0007669"/>
    <property type="project" value="UniProtKB-EC"/>
</dbReference>
<feature type="domain" description="Pyruvate carboxyltransferase" evidence="23">
    <location>
        <begin position="379"/>
        <end position="660"/>
    </location>
</feature>
<dbReference type="EC" id="2.3.3.13" evidence="11"/>
<reference evidence="24" key="1">
    <citation type="submission" date="2014-07" db="EMBL/GenBank/DDBJ databases">
        <title>Draft genome sequence of the yeast Pseudozyma antarctica JCM 10317 known as a producer of lipase B which used in a wide range of industrial applications.</title>
        <authorList>
            <person name="Morita T."/>
            <person name="Saika A."/>
            <person name="Koike H."/>
        </authorList>
    </citation>
    <scope>NUCLEOTIDE SEQUENCE</scope>
    <source>
        <strain evidence="24">JCM 10317</strain>
    </source>
</reference>
<dbReference type="FunFam" id="3.40.50.1360:FF:000014">
    <property type="entry name" value="Ribose 5-phosphate isomerase"/>
    <property type="match status" value="1"/>
</dbReference>
<dbReference type="NCBIfam" id="TIGR00970">
    <property type="entry name" value="leuA_yeast"/>
    <property type="match status" value="1"/>
</dbReference>
<dbReference type="InterPro" id="IPR002034">
    <property type="entry name" value="AIPM/Hcit_synth_CS"/>
</dbReference>
<dbReference type="InterPro" id="IPR036230">
    <property type="entry name" value="LeuA_allosteric_dom_sf"/>
</dbReference>
<dbReference type="Pfam" id="PF00682">
    <property type="entry name" value="HMGL-like"/>
    <property type="match status" value="1"/>
</dbReference>
<dbReference type="InterPro" id="IPR037171">
    <property type="entry name" value="NagB/RpiA_transferase-like"/>
</dbReference>
<comment type="pathway">
    <text evidence="6">Carbohydrate degradation; pentose phosphate pathway; D-ribose 5-phosphate from D-ribulose 5-phosphate (non-oxidative stage): step 1/1.</text>
</comment>
<keyword evidence="18" id="KW-0413">Isomerase</keyword>
<dbReference type="Gene3D" id="3.20.20.70">
    <property type="entry name" value="Aldolase class I"/>
    <property type="match status" value="1"/>
</dbReference>
<dbReference type="EMBL" id="DF830095">
    <property type="protein sequence ID" value="GAK67954.1"/>
    <property type="molecule type" value="Genomic_DNA"/>
</dbReference>
<dbReference type="GO" id="GO:0009098">
    <property type="term" value="P:L-leucine biosynthetic process"/>
    <property type="evidence" value="ECO:0007669"/>
    <property type="project" value="UniProtKB-KW"/>
</dbReference>
<dbReference type="CDD" id="cd07942">
    <property type="entry name" value="DRE_TIM_LeuA"/>
    <property type="match status" value="1"/>
</dbReference>
<dbReference type="PROSITE" id="PS50991">
    <property type="entry name" value="PYR_CT"/>
    <property type="match status" value="1"/>
</dbReference>
<dbReference type="InterPro" id="IPR039371">
    <property type="entry name" value="LeuA_N_DRE-TIM"/>
</dbReference>
<evidence type="ECO:0000256" key="12">
    <source>
        <dbReference type="ARBA" id="ARBA00019150"/>
    </source>
</evidence>
<dbReference type="HAMAP" id="MF_00572">
    <property type="entry name" value="LeuA_type2"/>
    <property type="match status" value="1"/>
</dbReference>
<dbReference type="PROSITE" id="PS00816">
    <property type="entry name" value="AIPM_HOMOCIT_SYNTH_2"/>
    <property type="match status" value="1"/>
</dbReference>
<keyword evidence="17" id="KW-0496">Mitochondrion</keyword>
<dbReference type="GO" id="GO:0003852">
    <property type="term" value="F:2-isopropylmalate synthase activity"/>
    <property type="evidence" value="ECO:0007669"/>
    <property type="project" value="UniProtKB-EC"/>
</dbReference>
<organism evidence="24">
    <name type="scientific">Pseudozyma antarctica</name>
    <name type="common">Yeast</name>
    <name type="synonym">Candida antarctica</name>
    <dbReference type="NCBI Taxonomy" id="84753"/>
    <lineage>
        <taxon>Eukaryota</taxon>
        <taxon>Fungi</taxon>
        <taxon>Dikarya</taxon>
        <taxon>Basidiomycota</taxon>
        <taxon>Ustilaginomycotina</taxon>
        <taxon>Ustilaginomycetes</taxon>
        <taxon>Ustilaginales</taxon>
        <taxon>Ustilaginaceae</taxon>
        <taxon>Moesziomyces</taxon>
    </lineage>
</organism>
<evidence type="ECO:0000256" key="19">
    <source>
        <dbReference type="ARBA" id="ARBA00023304"/>
    </source>
</evidence>
<evidence type="ECO:0000256" key="16">
    <source>
        <dbReference type="ARBA" id="ARBA00022723"/>
    </source>
</evidence>
<dbReference type="SUPFAM" id="SSF110921">
    <property type="entry name" value="2-isopropylmalate synthase LeuA, allosteric (dimerisation) domain"/>
    <property type="match status" value="1"/>
</dbReference>
<dbReference type="SUPFAM" id="SSF75445">
    <property type="entry name" value="D-ribose-5-phosphate isomerase (RpiA), lid domain"/>
    <property type="match status" value="1"/>
</dbReference>
<sequence>MASTTSATAAHAANSNSSAFKSTELAQLSGVEAAKRAAAYAAVDNHVFPHHEIIGIGSGSTVPYVVERIAQQGAEINAKRWFVPTGFQSRELIINAGLRLGDVDSFPAIDVTIDGADEVDNALNCIKGGGACQLREKVLAEAANEFVVVADYRKNGSQLGTKWLQGIPIEVTPFAYAKVLQNLKKMGSDQAVLRMGKAKAGPVVTDNGNFCIDAPFPEAQMKDPSDLLMRIKLLTGVVEVGLFCNICKSAYFGNEDGTITIKTADGKREPLRRPKQVQCLKARAPLPHLWPEGLDPHAGASSGVFDTAQSSSLPFFPPKPPVPPTRPPHFPFDFDTTRRPPQASLFTMAPMIPGDKYKPYKPIDLPNRTWPTKVQQKAPIWTSVDLRDGNQALINPMSGEQKLKFYQKLVEVGFKEIEVAFPSASDTDFGFVRHIIENNMIPDDVYIQVLTPAREELIRRTFESIKGAKNVILHMYNASSPLFRNVVFSNSQEQTIDLAVKHTKIVRELVDHYSKPENGGTNFKYEYSPETFTQTEMDFAVKICEEVRTAWGKASHDNPIIFNLPATVEVGPPNHYADQIEYFCTHISDRASVIVSLHPHNDRGCAVAASELGMLAGGDRVEGCLFGNGERTGNVDIVTLALNMFSQGIQPGQLDLSDIQSVVDVVSGCNDIPVHPRHPYAGDLVFTAFSGSHQDAIKKGFAAQTKRIADGDNTWEIPYLPIDPLDLGCTYEAVIRVNSQSGKGGVAYLVAQSLGLDLPRRMQVAFYQVIQEVADRTGKEMTSDDITRIFTQTYHLASLEAGRNEGRFALRGYSLSDDLSSSITSEDEHGSGLQTPRHRRFTGKVLHEGKVHELTGTGNGALSALIDAVESTFGLKAEIREYSEHAITKSSSLQTGTNTSSSARGNGSKAQAASYVELIDPAHKEQVGEKKAQGFWGVGIDVDITTASLKAVLSALSNISKPEAVISEAVQATKQ</sequence>
<dbReference type="InterPro" id="IPR054692">
    <property type="entry name" value="LeuA-like_post-cat"/>
</dbReference>
<evidence type="ECO:0000256" key="11">
    <source>
        <dbReference type="ARBA" id="ARBA00012973"/>
    </source>
</evidence>
<keyword evidence="15" id="KW-0808">Transferase</keyword>
<dbReference type="CDD" id="cd01398">
    <property type="entry name" value="RPI_A"/>
    <property type="match status" value="1"/>
</dbReference>
<dbReference type="SUPFAM" id="SSF51569">
    <property type="entry name" value="Aldolase"/>
    <property type="match status" value="1"/>
</dbReference>
<dbReference type="SUPFAM" id="SSF100950">
    <property type="entry name" value="NagB/RpiA/CoA transferase-like"/>
    <property type="match status" value="1"/>
</dbReference>
<dbReference type="Pfam" id="PF22615">
    <property type="entry name" value="IPMS_D2"/>
    <property type="match status" value="1"/>
</dbReference>
<dbReference type="PANTHER" id="PTHR46911">
    <property type="match status" value="1"/>
</dbReference>
<dbReference type="SMART" id="SM00917">
    <property type="entry name" value="LeuA_dimer"/>
    <property type="match status" value="1"/>
</dbReference>
<accession>A0A081CMQ8</accession>
<keyword evidence="13" id="KW-0432">Leucine biosynthesis</keyword>
<keyword evidence="16" id="KW-0479">Metal-binding</keyword>
<dbReference type="Gene3D" id="3.30.160.270">
    <property type="match status" value="1"/>
</dbReference>
<comment type="subunit">
    <text evidence="9">Homodimer.</text>
</comment>
<dbReference type="FunFam" id="3.30.160.270:FF:000002">
    <property type="entry name" value="2-isopropylmalate synthase"/>
    <property type="match status" value="1"/>
</dbReference>
<evidence type="ECO:0000256" key="5">
    <source>
        <dbReference type="ARBA" id="ARBA00004689"/>
    </source>
</evidence>
<dbReference type="FunFam" id="3.20.20.70:FF:000045">
    <property type="entry name" value="2-isopropylmalate synthase"/>
    <property type="match status" value="1"/>
</dbReference>
<dbReference type="Gene3D" id="3.40.50.1360">
    <property type="match status" value="1"/>
</dbReference>
<dbReference type="InterPro" id="IPR004788">
    <property type="entry name" value="Ribose5P_isomerase_type_A"/>
</dbReference>
<evidence type="ECO:0000256" key="17">
    <source>
        <dbReference type="ARBA" id="ARBA00023128"/>
    </source>
</evidence>
<dbReference type="NCBIfam" id="NF001924">
    <property type="entry name" value="PRK00702.1"/>
    <property type="match status" value="1"/>
</dbReference>
<dbReference type="Pfam" id="PF06026">
    <property type="entry name" value="Rib_5-P_isom_A"/>
    <property type="match status" value="1"/>
</dbReference>
<dbReference type="FunFam" id="3.30.70.260:FF:000053">
    <property type="entry name" value="Ribose-5-phosphate isomerase, putative"/>
    <property type="match status" value="1"/>
</dbReference>
<keyword evidence="14" id="KW-0028">Amino-acid biosynthesis</keyword>
<evidence type="ECO:0000256" key="8">
    <source>
        <dbReference type="ARBA" id="ARBA00009767"/>
    </source>
</evidence>
<dbReference type="Proteomes" id="UP000053758">
    <property type="component" value="Unassembled WGS sequence"/>
</dbReference>
<comment type="pathway">
    <text evidence="5">Amino-acid biosynthesis; L-leucine biosynthesis; L-leucine from 3-methyl-2-oxobutanoate: step 1/4.</text>
</comment>
<feature type="region of interest" description="Disordered" evidence="22">
    <location>
        <begin position="888"/>
        <end position="907"/>
    </location>
</feature>
<evidence type="ECO:0000256" key="10">
    <source>
        <dbReference type="ARBA" id="ARBA00011959"/>
    </source>
</evidence>
<keyword evidence="19" id="KW-0100">Branched-chain amino acid biosynthesis</keyword>
<dbReference type="PANTHER" id="PTHR46911:SF1">
    <property type="entry name" value="2-ISOPROPYLMALATE SYNTHASE"/>
    <property type="match status" value="1"/>
</dbReference>
<dbReference type="GeneID" id="26306997"/>
<dbReference type="EC" id="5.3.1.6" evidence="10"/>
<dbReference type="RefSeq" id="XP_014653844.1">
    <property type="nucleotide sequence ID" value="XM_014798358.1"/>
</dbReference>
<dbReference type="Gene3D" id="3.30.70.260">
    <property type="match status" value="1"/>
</dbReference>
<comment type="subcellular location">
    <subcellularLocation>
        <location evidence="4">Mitochondrion</location>
    </subcellularLocation>
</comment>
<comment type="cofactor">
    <cofactor evidence="3">
        <name>a divalent metal cation</name>
        <dbReference type="ChEBI" id="CHEBI:60240"/>
    </cofactor>
</comment>
<dbReference type="HOGENOM" id="CLU_304606_0_0_1"/>
<evidence type="ECO:0000256" key="4">
    <source>
        <dbReference type="ARBA" id="ARBA00004173"/>
    </source>
</evidence>
<evidence type="ECO:0000256" key="3">
    <source>
        <dbReference type="ARBA" id="ARBA00001968"/>
    </source>
</evidence>
<dbReference type="NCBIfam" id="TIGR00021">
    <property type="entry name" value="rpiA"/>
    <property type="match status" value="1"/>
</dbReference>
<dbReference type="NCBIfam" id="NF002991">
    <property type="entry name" value="PRK03739.1"/>
    <property type="match status" value="1"/>
</dbReference>
<comment type="catalytic activity">
    <reaction evidence="1">
        <text>3-methyl-2-oxobutanoate + acetyl-CoA + H2O = (2S)-2-isopropylmalate + CoA + H(+)</text>
        <dbReference type="Rhea" id="RHEA:21524"/>
        <dbReference type="ChEBI" id="CHEBI:1178"/>
        <dbReference type="ChEBI" id="CHEBI:11851"/>
        <dbReference type="ChEBI" id="CHEBI:15377"/>
        <dbReference type="ChEBI" id="CHEBI:15378"/>
        <dbReference type="ChEBI" id="CHEBI:57287"/>
        <dbReference type="ChEBI" id="CHEBI:57288"/>
        <dbReference type="EC" id="2.3.3.13"/>
    </reaction>
</comment>